<dbReference type="InterPro" id="IPR000944">
    <property type="entry name" value="Tscrpt_reg_Rrf2"/>
</dbReference>
<protein>
    <recommendedName>
        <fullName evidence="3">Enoyl reductase (ER) domain-containing protein</fullName>
    </recommendedName>
</protein>
<dbReference type="InterPro" id="IPR011032">
    <property type="entry name" value="GroES-like_sf"/>
</dbReference>
<dbReference type="ExpressionAtlas" id="A0A178U7G1">
    <property type="expression patterns" value="baseline and differential"/>
</dbReference>
<dbReference type="Pfam" id="PF02082">
    <property type="entry name" value="Rrf2"/>
    <property type="match status" value="1"/>
</dbReference>
<evidence type="ECO:0000256" key="1">
    <source>
        <dbReference type="ARBA" id="ARBA00023002"/>
    </source>
</evidence>
<organism evidence="4 5">
    <name type="scientific">Arabidopsis thaliana</name>
    <name type="common">Mouse-ear cress</name>
    <dbReference type="NCBI Taxonomy" id="3702"/>
    <lineage>
        <taxon>Eukaryota</taxon>
        <taxon>Viridiplantae</taxon>
        <taxon>Streptophyta</taxon>
        <taxon>Embryophyta</taxon>
        <taxon>Tracheophyta</taxon>
        <taxon>Spermatophyta</taxon>
        <taxon>Magnoliopsida</taxon>
        <taxon>eudicotyledons</taxon>
        <taxon>Gunneridae</taxon>
        <taxon>Pentapetalae</taxon>
        <taxon>rosids</taxon>
        <taxon>malvids</taxon>
        <taxon>Brassicales</taxon>
        <taxon>Brassicaceae</taxon>
        <taxon>Camelineae</taxon>
        <taxon>Arabidopsis</taxon>
    </lineage>
</organism>
<dbReference type="PROSITE" id="PS01162">
    <property type="entry name" value="QOR_ZETA_CRYSTAL"/>
    <property type="match status" value="1"/>
</dbReference>
<evidence type="ECO:0000313" key="4">
    <source>
        <dbReference type="EMBL" id="OAO89127.1"/>
    </source>
</evidence>
<evidence type="ECO:0000313" key="5">
    <source>
        <dbReference type="Proteomes" id="UP000078284"/>
    </source>
</evidence>
<evidence type="ECO:0000259" key="3">
    <source>
        <dbReference type="SMART" id="SM00829"/>
    </source>
</evidence>
<dbReference type="Gene3D" id="1.10.10.10">
    <property type="entry name" value="Winged helix-like DNA-binding domain superfamily/Winged helix DNA-binding domain"/>
    <property type="match status" value="1"/>
</dbReference>
<dbReference type="SUPFAM" id="SSF51735">
    <property type="entry name" value="NAD(P)-binding Rossmann-fold domains"/>
    <property type="match status" value="1"/>
</dbReference>
<reference evidence="5" key="1">
    <citation type="journal article" date="2016" name="Proc. Natl. Acad. Sci. U.S.A.">
        <title>Chromosome-level assembly of Arabidopsis thaliana Ler reveals the extent of translocation and inversion polymorphisms.</title>
        <authorList>
            <person name="Zapata L."/>
            <person name="Ding J."/>
            <person name="Willing E.M."/>
            <person name="Hartwig B."/>
            <person name="Bezdan D."/>
            <person name="Jiao W.B."/>
            <person name="Patel V."/>
            <person name="Velikkakam James G."/>
            <person name="Koornneef M."/>
            <person name="Ossowski S."/>
            <person name="Schneeberger K."/>
        </authorList>
    </citation>
    <scope>NUCLEOTIDE SEQUENCE [LARGE SCALE GENOMIC DNA]</scope>
    <source>
        <strain evidence="5">cv. Landsberg erecta</strain>
    </source>
</reference>
<dbReference type="GO" id="GO:0016491">
    <property type="term" value="F:oxidoreductase activity"/>
    <property type="evidence" value="ECO:0007669"/>
    <property type="project" value="UniProtKB-KW"/>
</dbReference>
<feature type="domain" description="Enoyl reductase (ER)" evidence="3">
    <location>
        <begin position="113"/>
        <end position="424"/>
    </location>
</feature>
<dbReference type="CDD" id="cd05289">
    <property type="entry name" value="MDR_like_2"/>
    <property type="match status" value="1"/>
</dbReference>
<dbReference type="Pfam" id="PF13602">
    <property type="entry name" value="ADH_zinc_N_2"/>
    <property type="match status" value="1"/>
</dbReference>
<dbReference type="InterPro" id="IPR036390">
    <property type="entry name" value="WH_DNA-bd_sf"/>
</dbReference>
<feature type="signal peptide" evidence="2">
    <location>
        <begin position="1"/>
        <end position="18"/>
    </location>
</feature>
<dbReference type="PROSITE" id="PS51197">
    <property type="entry name" value="HTH_RRF2_2"/>
    <property type="match status" value="1"/>
</dbReference>
<dbReference type="SUPFAM" id="SSF46785">
    <property type="entry name" value="Winged helix' DNA-binding domain"/>
    <property type="match status" value="1"/>
</dbReference>
<evidence type="ECO:0000256" key="2">
    <source>
        <dbReference type="SAM" id="SignalP"/>
    </source>
</evidence>
<accession>A0A178U7G1</accession>
<dbReference type="SMART" id="SM00829">
    <property type="entry name" value="PKS_ER"/>
    <property type="match status" value="1"/>
</dbReference>
<dbReference type="Gene3D" id="3.90.180.10">
    <property type="entry name" value="Medium-chain alcohol dehydrogenases, catalytic domain"/>
    <property type="match status" value="1"/>
</dbReference>
<gene>
    <name evidence="4" type="ORF">AXX17_ATUG04240</name>
</gene>
<comment type="caution">
    <text evidence="4">The sequence shown here is derived from an EMBL/GenBank/DDBJ whole genome shotgun (WGS) entry which is preliminary data.</text>
</comment>
<dbReference type="InterPro" id="IPR036388">
    <property type="entry name" value="WH-like_DNA-bd_sf"/>
</dbReference>
<dbReference type="AlphaFoldDB" id="A0A178U7G1"/>
<dbReference type="PANTHER" id="PTHR11695:SF294">
    <property type="entry name" value="RETICULON-4-INTERACTING PROTEIN 1, MITOCHONDRIAL"/>
    <property type="match status" value="1"/>
</dbReference>
<dbReference type="PANTHER" id="PTHR11695">
    <property type="entry name" value="ALCOHOL DEHYDROGENASE RELATED"/>
    <property type="match status" value="1"/>
</dbReference>
<dbReference type="InterPro" id="IPR020843">
    <property type="entry name" value="ER"/>
</dbReference>
<name>A0A178U7G1_ARATH</name>
<sequence length="428" mass="46502">MDSRNFVISGWFRVAVQALVVIAEADGACSSSVIAQELKAHATFLRRVTVQLVSADIIVAREGRSGGYQLALPPQHITLAQVYRAIQTVNLSEETAAAPRGNRVKAIQIHRYGDIDNLVYEEVPDPVLSAGEALIRVHAVGVNPADFRGRQGLAKSIWGPSPFPVILGYDISGEVVEVSSGTTSFVPGDQVYGMIRFPYIGKGYAEYIAAPLNEIARKPRSIDHQHTAALPMPALTAWQAIFDKGQLQKGETILIHGASGGVGHVAAQLAKWKGARVIGLASERNADFLRHIGVDTVIDYMKQPLEAVVKEEEVDIVLYAVPTVIANTNSNLESSLRTLKRGGRLVSIARNLDAELEQNKLFQNKEIQSFFFSVQSNASQLVEIAQLVDSGALTAQLQTVIPLQEARKAHELIETGHVRGKIVLQVTE</sequence>
<dbReference type="GO" id="GO:0008270">
    <property type="term" value="F:zinc ion binding"/>
    <property type="evidence" value="ECO:0007669"/>
    <property type="project" value="InterPro"/>
</dbReference>
<proteinExistence type="predicted"/>
<dbReference type="InterPro" id="IPR013154">
    <property type="entry name" value="ADH-like_N"/>
</dbReference>
<dbReference type="InterPro" id="IPR002364">
    <property type="entry name" value="Quin_OxRdtase/zeta-crystal_CS"/>
</dbReference>
<dbReference type="EMBL" id="LUHQ01000022">
    <property type="protein sequence ID" value="OAO89127.1"/>
    <property type="molecule type" value="Genomic_DNA"/>
</dbReference>
<dbReference type="Pfam" id="PF08240">
    <property type="entry name" value="ADH_N"/>
    <property type="match status" value="1"/>
</dbReference>
<dbReference type="Proteomes" id="UP000078284">
    <property type="component" value="Unassembled WGS sequence"/>
</dbReference>
<dbReference type="SUPFAM" id="SSF50129">
    <property type="entry name" value="GroES-like"/>
    <property type="match status" value="1"/>
</dbReference>
<dbReference type="InterPro" id="IPR036291">
    <property type="entry name" value="NAD(P)-bd_dom_sf"/>
</dbReference>
<keyword evidence="2" id="KW-0732">Signal</keyword>
<keyword evidence="1" id="KW-0560">Oxidoreductase</keyword>
<feature type="chain" id="PRO_5008093727" description="Enoyl reductase (ER) domain-containing protein" evidence="2">
    <location>
        <begin position="19"/>
        <end position="428"/>
    </location>
</feature>
<dbReference type="Gene3D" id="3.40.50.720">
    <property type="entry name" value="NAD(P)-binding Rossmann-like Domain"/>
    <property type="match status" value="1"/>
</dbReference>
<dbReference type="InterPro" id="IPR050700">
    <property type="entry name" value="YIM1/Zinc_Alcohol_DH_Fams"/>
</dbReference>